<dbReference type="RefSeq" id="WP_068997905.1">
    <property type="nucleotide sequence ID" value="NZ_MDTQ01000001.1"/>
</dbReference>
<dbReference type="PANTHER" id="PTHR42972:SF8">
    <property type="entry name" value="POLYHYDROXYBUTYRATE DEPOLYMERASE"/>
    <property type="match status" value="1"/>
</dbReference>
<dbReference type="PANTHER" id="PTHR42972">
    <property type="entry name" value="TOL-PAL SYSTEM PROTEIN TOLB"/>
    <property type="match status" value="1"/>
</dbReference>
<reference evidence="1 2" key="1">
    <citation type="submission" date="2016-08" db="EMBL/GenBank/DDBJ databases">
        <authorList>
            <person name="Seilhamer J.J."/>
        </authorList>
    </citation>
    <scope>NUCLEOTIDE SEQUENCE [LARGE SCALE GENOMIC DNA]</scope>
    <source>
        <strain evidence="1 2">PH27A</strain>
    </source>
</reference>
<dbReference type="SUPFAM" id="SSF49265">
    <property type="entry name" value="Fibronectin type III"/>
    <property type="match status" value="1"/>
</dbReference>
<evidence type="ECO:0000313" key="1">
    <source>
        <dbReference type="EMBL" id="ODC03489.1"/>
    </source>
</evidence>
<dbReference type="EMBL" id="MDTQ01000001">
    <property type="protein sequence ID" value="ODC03489.1"/>
    <property type="molecule type" value="Genomic_DNA"/>
</dbReference>
<dbReference type="Gene3D" id="3.40.50.1820">
    <property type="entry name" value="alpha/beta hydrolase"/>
    <property type="match status" value="1"/>
</dbReference>
<dbReference type="Proteomes" id="UP000094291">
    <property type="component" value="Unassembled WGS sequence"/>
</dbReference>
<dbReference type="InterPro" id="IPR036116">
    <property type="entry name" value="FN3_sf"/>
</dbReference>
<evidence type="ECO:0000313" key="2">
    <source>
        <dbReference type="Proteomes" id="UP000094291"/>
    </source>
</evidence>
<dbReference type="AlphaFoldDB" id="A0A1E2V8Z9"/>
<keyword evidence="2" id="KW-1185">Reference proteome</keyword>
<gene>
    <name evidence="1" type="ORF">BFW38_07955</name>
</gene>
<organism evidence="1 2">
    <name type="scientific">Terasakiispira papahanaumokuakeensis</name>
    <dbReference type="NCBI Taxonomy" id="197479"/>
    <lineage>
        <taxon>Bacteria</taxon>
        <taxon>Pseudomonadati</taxon>
        <taxon>Pseudomonadota</taxon>
        <taxon>Gammaproteobacteria</taxon>
        <taxon>Oceanospirillales</taxon>
        <taxon>Terasakiispira</taxon>
    </lineage>
</organism>
<sequence>MMFTRHTIHQHISAFRRGALRRAFGRRVGYRPVSGRGRALIGAFLFTGLLPGFAFANPLPALNVDLENTSISGISSGAFMAVQWHAAYADSVVGIGVFAGGPYQCAKGGVYQALNVCMAGHANADQSYQALMQAAQKGDIADPAEMRDDRVWLYSGYNDGVVKQGTMDALDTYYRRLVAPGHVYYKDNQDAGHAQITQHFGQECAVTGGDFINDCDLDGAGLLLQHIYGTLNPKPVESSADDEGLSGRIIEFSQYEYLSSYDVSLSSMAETGYAYVPAACEQASCRLHIALHGCLQYADRIGDDFYRHAGYNAWADTNHIVVLYPQTQASDLSPMNPKGCWDWWGYTGHQFASRQGLQMAALWAMAERLAEAPVQENAAHSTTVVTATSQSAAPAATTSSVELVAANTSDDEASFHWRYDPQQHYQLTRALAADGPYHTVTPAPISSGSYADSGLNAETTYFYRLNVVGQSGHSQVSVKTGPAAPDCDPFFGSTAEHVAGMRATVAWGWTYALGSGDSLGIYSLDNDVNLLRTKPLFYKEGVCESNGAR</sequence>
<dbReference type="InterPro" id="IPR013783">
    <property type="entry name" value="Ig-like_fold"/>
</dbReference>
<dbReference type="Gene3D" id="2.60.40.10">
    <property type="entry name" value="Immunoglobulins"/>
    <property type="match status" value="1"/>
</dbReference>
<evidence type="ECO:0008006" key="3">
    <source>
        <dbReference type="Google" id="ProtNLM"/>
    </source>
</evidence>
<dbReference type="SUPFAM" id="SSF53474">
    <property type="entry name" value="alpha/beta-Hydrolases"/>
    <property type="match status" value="1"/>
</dbReference>
<protein>
    <recommendedName>
        <fullName evidence="3">Fibronectin type-III domain-containing protein</fullName>
    </recommendedName>
</protein>
<dbReference type="STRING" id="197479.BFW38_07955"/>
<comment type="caution">
    <text evidence="1">The sequence shown here is derived from an EMBL/GenBank/DDBJ whole genome shotgun (WGS) entry which is preliminary data.</text>
</comment>
<dbReference type="OrthoDB" id="505233at2"/>
<dbReference type="CDD" id="cd00063">
    <property type="entry name" value="FN3"/>
    <property type="match status" value="1"/>
</dbReference>
<dbReference type="InterPro" id="IPR003961">
    <property type="entry name" value="FN3_dom"/>
</dbReference>
<accession>A0A1E2V8Z9</accession>
<dbReference type="InterPro" id="IPR029058">
    <property type="entry name" value="AB_hydrolase_fold"/>
</dbReference>
<proteinExistence type="predicted"/>
<name>A0A1E2V8Z9_9GAMM</name>